<evidence type="ECO:0000313" key="6">
    <source>
        <dbReference type="EMBL" id="BCS81444.1"/>
    </source>
</evidence>
<name>A0ABN6E9V8_9FIRM</name>
<dbReference type="RefSeq" id="WP_207178211.1">
    <property type="nucleotide sequence ID" value="NZ_AP024480.1"/>
</dbReference>
<dbReference type="PANTHER" id="PTHR43649:SF33">
    <property type="entry name" value="POLYGALACTURONAN_RHAMNOGALACTURONAN-BINDING PROTEIN YTCQ"/>
    <property type="match status" value="1"/>
</dbReference>
<dbReference type="CDD" id="cd13585">
    <property type="entry name" value="PBP2_TMBP_like"/>
    <property type="match status" value="1"/>
</dbReference>
<dbReference type="Proteomes" id="UP000663623">
    <property type="component" value="Chromosome"/>
</dbReference>
<keyword evidence="1" id="KW-1003">Cell membrane</keyword>
<accession>A0ABN6E9V8</accession>
<dbReference type="SUPFAM" id="SSF53850">
    <property type="entry name" value="Periplasmic binding protein-like II"/>
    <property type="match status" value="1"/>
</dbReference>
<evidence type="ECO:0000256" key="4">
    <source>
        <dbReference type="ARBA" id="ARBA00023139"/>
    </source>
</evidence>
<gene>
    <name evidence="6" type="ORF">CaldiYA01_14040</name>
</gene>
<evidence type="ECO:0000256" key="1">
    <source>
        <dbReference type="ARBA" id="ARBA00022475"/>
    </source>
</evidence>
<dbReference type="EMBL" id="AP024480">
    <property type="protein sequence ID" value="BCS81444.1"/>
    <property type="molecule type" value="Genomic_DNA"/>
</dbReference>
<evidence type="ECO:0000256" key="2">
    <source>
        <dbReference type="ARBA" id="ARBA00022729"/>
    </source>
</evidence>
<keyword evidence="4" id="KW-0564">Palmitate</keyword>
<dbReference type="Gene3D" id="3.40.190.10">
    <property type="entry name" value="Periplasmic binding protein-like II"/>
    <property type="match status" value="1"/>
</dbReference>
<evidence type="ECO:0000313" key="7">
    <source>
        <dbReference type="Proteomes" id="UP000663623"/>
    </source>
</evidence>
<keyword evidence="7" id="KW-1185">Reference proteome</keyword>
<reference evidence="6 7" key="1">
    <citation type="submission" date="2021-02" db="EMBL/GenBank/DDBJ databases">
        <title>Nitrogen-fixing ability and nitrogen fixation related genes of thermophilic fermentative bacteria in the genus Caldicellulosiruptor.</title>
        <authorList>
            <person name="Chen Y."/>
            <person name="Nishihara A."/>
            <person name="Haruta S."/>
        </authorList>
    </citation>
    <scope>NUCLEOTIDE SEQUENCE [LARGE SCALE GENOMIC DNA]</scope>
    <source>
        <strain evidence="6 7">YA01</strain>
    </source>
</reference>
<organism evidence="6 7">
    <name type="scientific">Caldicellulosiruptor diazotrophicus</name>
    <dbReference type="NCBI Taxonomy" id="2806205"/>
    <lineage>
        <taxon>Bacteria</taxon>
        <taxon>Bacillati</taxon>
        <taxon>Bacillota</taxon>
        <taxon>Bacillota incertae sedis</taxon>
        <taxon>Caldicellulosiruptorales</taxon>
        <taxon>Caldicellulosiruptoraceae</taxon>
        <taxon>Caldicellulosiruptor</taxon>
    </lineage>
</organism>
<protein>
    <submittedName>
        <fullName evidence="6">Sugar ABC transporter substrate-binding protein</fullName>
    </submittedName>
</protein>
<dbReference type="InterPro" id="IPR006059">
    <property type="entry name" value="SBP"/>
</dbReference>
<keyword evidence="2" id="KW-0732">Signal</keyword>
<evidence type="ECO:0000256" key="3">
    <source>
        <dbReference type="ARBA" id="ARBA00023136"/>
    </source>
</evidence>
<dbReference type="InterPro" id="IPR050490">
    <property type="entry name" value="Bact_solute-bd_prot1"/>
</dbReference>
<keyword evidence="3" id="KW-0472">Membrane</keyword>
<keyword evidence="5" id="KW-0449">Lipoprotein</keyword>
<evidence type="ECO:0000256" key="5">
    <source>
        <dbReference type="ARBA" id="ARBA00023288"/>
    </source>
</evidence>
<dbReference type="Pfam" id="PF13416">
    <property type="entry name" value="SBP_bac_8"/>
    <property type="match status" value="1"/>
</dbReference>
<sequence length="449" mass="51706">MLKKFKKALSLVVCLIIFLSLFTVININNSSVEASSKIKITWMGFGQPHEKELYTKLVKKFMERYKNITVDYICTAPGQEYGMKIQAAMASGKLPDVFYVPPENLRAWVDAGKLLKITKYVKASKEINLNNIWPQAISRYMYDGKTIGKGDIYALPKDVGPFAFGYNKTMFKREGIPLPDPKKPYTWEEFTKICKKVTKDTNGDGKLDQWGTDLDVNWTLHMFVWSNGADWLDNTKTKVTIDDPKFIEALQFFADLRNKYKVTPTAVQGQSISGYQRWLNGQLAFFPVGPWDVPVYNKLKFEYDLIPPPVSPRTKKPATWLGSLGFGVASTTKYPQQAVDLAAFLSTDREGQRMAYQMGLQIPNLIDMAKNEYAKWKEKPNNKMEFIRVVEDYGRRFPFEYTYDREWYDTFYSGLQPVLDGKMTAEQYCKQVKSKIQKLLDKANQKAKK</sequence>
<proteinExistence type="predicted"/>
<dbReference type="PANTHER" id="PTHR43649">
    <property type="entry name" value="ARABINOSE-BINDING PROTEIN-RELATED"/>
    <property type="match status" value="1"/>
</dbReference>